<dbReference type="GO" id="GO:0005829">
    <property type="term" value="C:cytosol"/>
    <property type="evidence" value="ECO:0007669"/>
    <property type="project" value="TreeGrafter"/>
</dbReference>
<dbReference type="RefSeq" id="WP_191148082.1">
    <property type="nucleotide sequence ID" value="NZ_CP061274.1"/>
</dbReference>
<evidence type="ECO:0000313" key="6">
    <source>
        <dbReference type="EMBL" id="QOD44149.1"/>
    </source>
</evidence>
<dbReference type="PANTHER" id="PTHR37419">
    <property type="entry name" value="SERINE/THREONINE-PROTEIN KINASE TOXIN HIPA"/>
    <property type="match status" value="1"/>
</dbReference>
<dbReference type="Pfam" id="PF13657">
    <property type="entry name" value="Couple_hipA"/>
    <property type="match status" value="1"/>
</dbReference>
<protein>
    <submittedName>
        <fullName evidence="6">HipA domain-containing protein</fullName>
    </submittedName>
</protein>
<dbReference type="EMBL" id="CP061274">
    <property type="protein sequence ID" value="QOD44149.1"/>
    <property type="molecule type" value="Genomic_DNA"/>
</dbReference>
<keyword evidence="7" id="KW-1185">Reference proteome</keyword>
<keyword evidence="3" id="KW-0418">Kinase</keyword>
<dbReference type="InterPro" id="IPR017508">
    <property type="entry name" value="HipA_N1"/>
</dbReference>
<dbReference type="GO" id="GO:0004674">
    <property type="term" value="F:protein serine/threonine kinase activity"/>
    <property type="evidence" value="ECO:0007669"/>
    <property type="project" value="TreeGrafter"/>
</dbReference>
<dbReference type="InterPro" id="IPR012893">
    <property type="entry name" value="HipA-like_C"/>
</dbReference>
<dbReference type="InterPro" id="IPR052028">
    <property type="entry name" value="HipA_Ser/Thr_kinase"/>
</dbReference>
<sequence>MLDVYLHGGLAAKLERSAPLRYRLEYDAAWLAVGGPSISLSLPTARRVHTGAPLVNFLDNLLPEDDAVRRSWAREDDSGSVEPFHLLSSHGADVAGALEFHPEGTPARTDGSLVALADAQIADRIRAIREDREPGAGAGVRPGQFSLAGAQGKFALARSDGAWHEPTGAQPSTHIFKPRVRGMEDAELVEHVTMTAAAVLGLDAAATEIRSFADQHSLVVTRFDRYLDERGATIRIHQEDLVQALGLPAFRKFEERGGPSVVSIRRILDRIDDGEVRAAAKERFMQHLLFSWMVLDTDAHAKNYSLRRWSTGFDLAPMYDASSFLPYIETGGGDASNLRAAFDATLLATRLVDSYRVGDMGAFQWAAVARDMGLDGESFLAWGRDVAAALPAVFGAVIGEMDSSFQTAVVERLSERMTVRSNQVLEVLGRSVPV</sequence>
<name>A0A7L7Z3B3_9MICO</name>
<evidence type="ECO:0000256" key="3">
    <source>
        <dbReference type="ARBA" id="ARBA00022777"/>
    </source>
</evidence>
<dbReference type="NCBIfam" id="TIGR03071">
    <property type="entry name" value="couple_hipA"/>
    <property type="match status" value="1"/>
</dbReference>
<dbReference type="Proteomes" id="UP000516660">
    <property type="component" value="Chromosome"/>
</dbReference>
<reference evidence="6 7" key="1">
    <citation type="submission" date="2020-08" db="EMBL/GenBank/DDBJ databases">
        <title>Description of Clavibacter zhangzhiyonge sp. nov., a phytopathogenic actinobacterium isolated from barley seeds, causing leaf brown spot and decline.</title>
        <authorList>
            <person name="Tian Q."/>
            <person name="Chuan J."/>
            <person name="Zhao W."/>
            <person name="Li X."/>
        </authorList>
    </citation>
    <scope>NUCLEOTIDE SEQUENCE [LARGE SCALE GENOMIC DNA]</scope>
    <source>
        <strain evidence="6 7">DM1</strain>
    </source>
</reference>
<evidence type="ECO:0000259" key="4">
    <source>
        <dbReference type="Pfam" id="PF07804"/>
    </source>
</evidence>
<evidence type="ECO:0000259" key="5">
    <source>
        <dbReference type="Pfam" id="PF13657"/>
    </source>
</evidence>
<feature type="domain" description="HipA N-terminal subdomain 1" evidence="5">
    <location>
        <begin position="2"/>
        <end position="100"/>
    </location>
</feature>
<accession>A0A7L7Z3B3</accession>
<dbReference type="KEGG" id="czh:H9X71_01965"/>
<keyword evidence="2" id="KW-0808">Transferase</keyword>
<evidence type="ECO:0000256" key="2">
    <source>
        <dbReference type="ARBA" id="ARBA00022679"/>
    </source>
</evidence>
<dbReference type="PANTHER" id="PTHR37419:SF1">
    <property type="entry name" value="SERINE_THREONINE-PROTEIN KINASE TOXIN HIPA"/>
    <property type="match status" value="1"/>
</dbReference>
<dbReference type="AlphaFoldDB" id="A0A7L7Z3B3"/>
<comment type="similarity">
    <text evidence="1">Belongs to the HipA Ser/Thr kinase family.</text>
</comment>
<evidence type="ECO:0000313" key="7">
    <source>
        <dbReference type="Proteomes" id="UP000516660"/>
    </source>
</evidence>
<feature type="domain" description="HipA-like C-terminal" evidence="4">
    <location>
        <begin position="145"/>
        <end position="391"/>
    </location>
</feature>
<proteinExistence type="inferred from homology"/>
<evidence type="ECO:0000256" key="1">
    <source>
        <dbReference type="ARBA" id="ARBA00010164"/>
    </source>
</evidence>
<gene>
    <name evidence="6" type="ORF">H9X71_01965</name>
</gene>
<organism evidence="6 7">
    <name type="scientific">Clavibacter zhangzhiyongii</name>
    <dbReference type="NCBI Taxonomy" id="2768071"/>
    <lineage>
        <taxon>Bacteria</taxon>
        <taxon>Bacillati</taxon>
        <taxon>Actinomycetota</taxon>
        <taxon>Actinomycetes</taxon>
        <taxon>Micrococcales</taxon>
        <taxon>Microbacteriaceae</taxon>
        <taxon>Clavibacter</taxon>
    </lineage>
</organism>
<dbReference type="Pfam" id="PF07804">
    <property type="entry name" value="HipA_C"/>
    <property type="match status" value="1"/>
</dbReference>